<organism evidence="1 2">
    <name type="scientific">Ectobacillus antri</name>
    <dbReference type="NCBI Taxonomy" id="2486280"/>
    <lineage>
        <taxon>Bacteria</taxon>
        <taxon>Bacillati</taxon>
        <taxon>Bacillota</taxon>
        <taxon>Bacilli</taxon>
        <taxon>Bacillales</taxon>
        <taxon>Bacillaceae</taxon>
        <taxon>Ectobacillus</taxon>
    </lineage>
</organism>
<dbReference type="Proteomes" id="UP001218246">
    <property type="component" value="Unassembled WGS sequence"/>
</dbReference>
<dbReference type="RefSeq" id="WP_278018679.1">
    <property type="nucleotide sequence ID" value="NZ_JARRRY010000030.1"/>
</dbReference>
<proteinExistence type="predicted"/>
<dbReference type="EMBL" id="JARULN010000030">
    <property type="protein sequence ID" value="MDG5755483.1"/>
    <property type="molecule type" value="Genomic_DNA"/>
</dbReference>
<evidence type="ECO:0000313" key="1">
    <source>
        <dbReference type="EMBL" id="MDG5755483.1"/>
    </source>
</evidence>
<gene>
    <name evidence="1" type="ORF">P6P90_16425</name>
</gene>
<accession>A0ABT6H9C9</accession>
<protein>
    <submittedName>
        <fullName evidence="1">Uncharacterized protein</fullName>
    </submittedName>
</protein>
<name>A0ABT6H9C9_9BACI</name>
<comment type="caution">
    <text evidence="1">The sequence shown here is derived from an EMBL/GenBank/DDBJ whole genome shotgun (WGS) entry which is preliminary data.</text>
</comment>
<evidence type="ECO:0000313" key="2">
    <source>
        <dbReference type="Proteomes" id="UP001218246"/>
    </source>
</evidence>
<sequence>MLILTVVFAHLSYSTDVKAETTEPTISVKLVNYLGNKSEITIKPYAIYLVKHTKLQLAG</sequence>
<keyword evidence="2" id="KW-1185">Reference proteome</keyword>
<reference evidence="1 2" key="1">
    <citation type="submission" date="2023-04" db="EMBL/GenBank/DDBJ databases">
        <title>Ectobacillus antri isolated from activated sludge.</title>
        <authorList>
            <person name="Yan P."/>
            <person name="Liu X."/>
        </authorList>
    </citation>
    <scope>NUCLEOTIDE SEQUENCE [LARGE SCALE GENOMIC DNA]</scope>
    <source>
        <strain evidence="1 2">C18H</strain>
    </source>
</reference>